<protein>
    <submittedName>
        <fullName evidence="2">Uncharacterized protein</fullName>
    </submittedName>
</protein>
<dbReference type="EMBL" id="SNRW01035043">
    <property type="protein sequence ID" value="KAA6355176.1"/>
    <property type="molecule type" value="Genomic_DNA"/>
</dbReference>
<sequence length="28" mass="3261">MNKDKPSSQTQRPEIQIQEVIHRGGVRQ</sequence>
<dbReference type="AlphaFoldDB" id="A0A5J4T9T3"/>
<name>A0A5J4T9T3_9EUKA</name>
<evidence type="ECO:0000256" key="1">
    <source>
        <dbReference type="SAM" id="MobiDB-lite"/>
    </source>
</evidence>
<feature type="non-terminal residue" evidence="2">
    <location>
        <position position="28"/>
    </location>
</feature>
<proteinExistence type="predicted"/>
<dbReference type="Proteomes" id="UP000324800">
    <property type="component" value="Unassembled WGS sequence"/>
</dbReference>
<comment type="caution">
    <text evidence="2">The sequence shown here is derived from an EMBL/GenBank/DDBJ whole genome shotgun (WGS) entry which is preliminary data.</text>
</comment>
<reference evidence="2 3" key="1">
    <citation type="submission" date="2019-03" db="EMBL/GenBank/DDBJ databases">
        <title>Single cell metagenomics reveals metabolic interactions within the superorganism composed of flagellate Streblomastix strix and complex community of Bacteroidetes bacteria on its surface.</title>
        <authorList>
            <person name="Treitli S.C."/>
            <person name="Kolisko M."/>
            <person name="Husnik F."/>
            <person name="Keeling P."/>
            <person name="Hampl V."/>
        </authorList>
    </citation>
    <scope>NUCLEOTIDE SEQUENCE [LARGE SCALE GENOMIC DNA]</scope>
    <source>
        <strain evidence="2">ST1C</strain>
    </source>
</reference>
<organism evidence="2 3">
    <name type="scientific">Streblomastix strix</name>
    <dbReference type="NCBI Taxonomy" id="222440"/>
    <lineage>
        <taxon>Eukaryota</taxon>
        <taxon>Metamonada</taxon>
        <taxon>Preaxostyla</taxon>
        <taxon>Oxymonadida</taxon>
        <taxon>Streblomastigidae</taxon>
        <taxon>Streblomastix</taxon>
    </lineage>
</organism>
<evidence type="ECO:0000313" key="2">
    <source>
        <dbReference type="EMBL" id="KAA6355176.1"/>
    </source>
</evidence>
<feature type="region of interest" description="Disordered" evidence="1">
    <location>
        <begin position="1"/>
        <end position="28"/>
    </location>
</feature>
<accession>A0A5J4T9T3</accession>
<gene>
    <name evidence="2" type="ORF">EZS28_049297</name>
</gene>
<evidence type="ECO:0000313" key="3">
    <source>
        <dbReference type="Proteomes" id="UP000324800"/>
    </source>
</evidence>